<name>A0ABY5ZJZ6_9BACT</name>
<keyword evidence="2" id="KW-1185">Reference proteome</keyword>
<reference evidence="1" key="1">
    <citation type="journal article" date="2022" name="Environ. Microbiol.">
        <title>Geoalkalibacter halelectricus SAP #1 sp. nov. possessing extracellular electron transfer and mineral#reducing capabilities from a haloalkaline environment.</title>
        <authorList>
            <person name="Yadav S."/>
            <person name="Singh R."/>
            <person name="Sundharam S.S."/>
            <person name="Chaudhary S."/>
            <person name="Krishnamurthi S."/>
            <person name="Patil S.A."/>
        </authorList>
    </citation>
    <scope>NUCLEOTIDE SEQUENCE</scope>
    <source>
        <strain evidence="1">SAP-1</strain>
    </source>
</reference>
<dbReference type="Proteomes" id="UP001060414">
    <property type="component" value="Chromosome"/>
</dbReference>
<evidence type="ECO:0000313" key="1">
    <source>
        <dbReference type="EMBL" id="UWZ79472.1"/>
    </source>
</evidence>
<dbReference type="Gene3D" id="6.10.320.10">
    <property type="match status" value="1"/>
</dbReference>
<gene>
    <name evidence="1" type="ORF">L9S41_17575</name>
</gene>
<dbReference type="EMBL" id="CP092109">
    <property type="protein sequence ID" value="UWZ79472.1"/>
    <property type="molecule type" value="Genomic_DNA"/>
</dbReference>
<sequence>MKLAEGLIQRVDVQKRLRETEKRLERIAVAQEGDVPAEDPQDLLHQLSRLYEELNSLICRINRTNCAVEEDGTSLADMLVQRDLLQKKQATWREIAQAGTVTLARHSSREVRFVSTIPVADLQRQADGYAQNYRELDTRIQLLNWTSDLLD</sequence>
<dbReference type="RefSeq" id="WP_260747824.1">
    <property type="nucleotide sequence ID" value="NZ_CP092109.1"/>
</dbReference>
<organism evidence="1 2">
    <name type="scientific">Geoalkalibacter halelectricus</name>
    <dbReference type="NCBI Taxonomy" id="2847045"/>
    <lineage>
        <taxon>Bacteria</taxon>
        <taxon>Pseudomonadati</taxon>
        <taxon>Thermodesulfobacteriota</taxon>
        <taxon>Desulfuromonadia</taxon>
        <taxon>Desulfuromonadales</taxon>
        <taxon>Geoalkalibacteraceae</taxon>
        <taxon>Geoalkalibacter</taxon>
    </lineage>
</organism>
<evidence type="ECO:0000313" key="2">
    <source>
        <dbReference type="Proteomes" id="UP001060414"/>
    </source>
</evidence>
<accession>A0ABY5ZJZ6</accession>
<dbReference type="InterPro" id="IPR047741">
    <property type="entry name" value="DIP1984-like"/>
</dbReference>
<protein>
    <submittedName>
        <fullName evidence="1">DIP1984 family protein</fullName>
    </submittedName>
</protein>
<dbReference type="CDD" id="cd12208">
    <property type="entry name" value="DIP1984-like"/>
    <property type="match status" value="1"/>
</dbReference>
<dbReference type="Pfam" id="PF20935">
    <property type="entry name" value="DUF6847"/>
    <property type="match status" value="1"/>
</dbReference>
<dbReference type="NCBIfam" id="NF038048">
    <property type="entry name" value="DIP1984_fam"/>
    <property type="match status" value="1"/>
</dbReference>
<proteinExistence type="predicted"/>